<dbReference type="PANTHER" id="PTHR12175:SF1">
    <property type="entry name" value="PITH DOMAIN-CONTAINING PROTEIN 1"/>
    <property type="match status" value="1"/>
</dbReference>
<dbReference type="AlphaFoldDB" id="A0A2J6QC23"/>
<proteinExistence type="inferred from homology"/>
<evidence type="ECO:0000256" key="1">
    <source>
        <dbReference type="ARBA" id="ARBA00025788"/>
    </source>
</evidence>
<evidence type="ECO:0000313" key="4">
    <source>
        <dbReference type="EMBL" id="PMD23814.1"/>
    </source>
</evidence>
<dbReference type="EMBL" id="KZ613474">
    <property type="protein sequence ID" value="PMD23814.1"/>
    <property type="molecule type" value="Genomic_DNA"/>
</dbReference>
<dbReference type="InterPro" id="IPR037047">
    <property type="entry name" value="PITH_dom_sf"/>
</dbReference>
<protein>
    <submittedName>
        <fullName evidence="4">DUF1000-domain-containing protein</fullName>
    </submittedName>
</protein>
<dbReference type="STRING" id="1745343.A0A2J6QC23"/>
<sequence length="220" mass="24440">MSSHCHEDHEHSGHGHDHAGHDHSDDITPALQYSLYQHISFDDITTRNESEPDSGRAVVKKTWAERLEPKPELESDADEQLLIHIPFTGQVKLHSILIRTSNSSSAPQTLKVFINRDDIDFSTANELAPTQEFGLSQTSEIQDIPVKRALFGKVQNLTLFVEDNYGDDVTRISYLGFKGDWMQLGKAPTNILYEAAANPADHALKGTNVNQMGSSLGGRH</sequence>
<dbReference type="OrthoDB" id="2635at2759"/>
<name>A0A2J6QC23_9HELO</name>
<reference evidence="4 5" key="1">
    <citation type="submission" date="2016-05" db="EMBL/GenBank/DDBJ databases">
        <title>A degradative enzymes factory behind the ericoid mycorrhizal symbiosis.</title>
        <authorList>
            <consortium name="DOE Joint Genome Institute"/>
            <person name="Martino E."/>
            <person name="Morin E."/>
            <person name="Grelet G."/>
            <person name="Kuo A."/>
            <person name="Kohler A."/>
            <person name="Daghino S."/>
            <person name="Barry K."/>
            <person name="Choi C."/>
            <person name="Cichocki N."/>
            <person name="Clum A."/>
            <person name="Copeland A."/>
            <person name="Hainaut M."/>
            <person name="Haridas S."/>
            <person name="Labutti K."/>
            <person name="Lindquist E."/>
            <person name="Lipzen A."/>
            <person name="Khouja H.-R."/>
            <person name="Murat C."/>
            <person name="Ohm R."/>
            <person name="Olson A."/>
            <person name="Spatafora J."/>
            <person name="Veneault-Fourrey C."/>
            <person name="Henrissat B."/>
            <person name="Grigoriev I."/>
            <person name="Martin F."/>
            <person name="Perotto S."/>
        </authorList>
    </citation>
    <scope>NUCLEOTIDE SEQUENCE [LARGE SCALE GENOMIC DNA]</scope>
    <source>
        <strain evidence="4 5">UAMH 7357</strain>
    </source>
</reference>
<dbReference type="InterPro" id="IPR045099">
    <property type="entry name" value="PITH1-like"/>
</dbReference>
<organism evidence="4 5">
    <name type="scientific">Hyaloscypha hepaticicola</name>
    <dbReference type="NCBI Taxonomy" id="2082293"/>
    <lineage>
        <taxon>Eukaryota</taxon>
        <taxon>Fungi</taxon>
        <taxon>Dikarya</taxon>
        <taxon>Ascomycota</taxon>
        <taxon>Pezizomycotina</taxon>
        <taxon>Leotiomycetes</taxon>
        <taxon>Helotiales</taxon>
        <taxon>Hyaloscyphaceae</taxon>
        <taxon>Hyaloscypha</taxon>
    </lineage>
</organism>
<feature type="region of interest" description="Disordered" evidence="2">
    <location>
        <begin position="1"/>
        <end position="26"/>
    </location>
</feature>
<dbReference type="Pfam" id="PF06201">
    <property type="entry name" value="PITH"/>
    <property type="match status" value="1"/>
</dbReference>
<keyword evidence="5" id="KW-1185">Reference proteome</keyword>
<dbReference type="InterPro" id="IPR010400">
    <property type="entry name" value="PITH_dom"/>
</dbReference>
<evidence type="ECO:0000313" key="5">
    <source>
        <dbReference type="Proteomes" id="UP000235672"/>
    </source>
</evidence>
<gene>
    <name evidence="4" type="ORF">NA56DRAFT_746825</name>
</gene>
<dbReference type="Proteomes" id="UP000235672">
    <property type="component" value="Unassembled WGS sequence"/>
</dbReference>
<dbReference type="InterPro" id="IPR008979">
    <property type="entry name" value="Galactose-bd-like_sf"/>
</dbReference>
<dbReference type="GO" id="GO:0005634">
    <property type="term" value="C:nucleus"/>
    <property type="evidence" value="ECO:0007669"/>
    <property type="project" value="TreeGrafter"/>
</dbReference>
<dbReference type="Gene3D" id="2.60.120.470">
    <property type="entry name" value="PITH domain"/>
    <property type="match status" value="1"/>
</dbReference>
<dbReference type="FunFam" id="2.60.120.470:FF:000003">
    <property type="entry name" value="DUF1000 domain protein (AFU_orthologue AFUA_1G09230)"/>
    <property type="match status" value="1"/>
</dbReference>
<accession>A0A2J6QC23</accession>
<evidence type="ECO:0000259" key="3">
    <source>
        <dbReference type="PROSITE" id="PS51532"/>
    </source>
</evidence>
<comment type="similarity">
    <text evidence="1">Belongs to the PITHD1 family.</text>
</comment>
<dbReference type="GO" id="GO:0005737">
    <property type="term" value="C:cytoplasm"/>
    <property type="evidence" value="ECO:0007669"/>
    <property type="project" value="UniProtKB-ARBA"/>
</dbReference>
<dbReference type="SUPFAM" id="SSF49785">
    <property type="entry name" value="Galactose-binding domain-like"/>
    <property type="match status" value="1"/>
</dbReference>
<evidence type="ECO:0000256" key="2">
    <source>
        <dbReference type="SAM" id="MobiDB-lite"/>
    </source>
</evidence>
<dbReference type="PROSITE" id="PS51532">
    <property type="entry name" value="PITH"/>
    <property type="match status" value="1"/>
</dbReference>
<dbReference type="PANTHER" id="PTHR12175">
    <property type="entry name" value="AD039 HT014 THIOREDOXIN FAMILY TRP26"/>
    <property type="match status" value="1"/>
</dbReference>
<feature type="domain" description="PITH" evidence="3">
    <location>
        <begin position="24"/>
        <end position="197"/>
    </location>
</feature>